<sequence length="235" mass="26070">MDSETAGKARHAAYVAEQASARAATQAMASPLVKAIPPAVLALMQQDHGADELEKQLAACAVQAEKLGNARYFRDRPPTRQECAEVVEQDRCGKPVTRAMQLGKQKHVLALQCAEAVLKELWPAPFSIEQRYRYYPNARFLETISKAKEAQLIADGCTEELRGTIKPDIVLHGDRNLLKSALTLDFKFPCPDSNLPNWTQYGRGSPYEDMSQKTIYEDALGGEALLISPRRGIER</sequence>
<dbReference type="EMBL" id="JAAAPK010000005">
    <property type="protein sequence ID" value="NBC42439.1"/>
    <property type="molecule type" value="Genomic_DNA"/>
</dbReference>
<proteinExistence type="predicted"/>
<evidence type="ECO:0000313" key="1">
    <source>
        <dbReference type="EMBL" id="NBC42439.1"/>
    </source>
</evidence>
<name>A0A7X4YCY0_9BACT</name>
<keyword evidence="2" id="KW-1185">Reference proteome</keyword>
<reference evidence="1 2" key="1">
    <citation type="submission" date="2020-01" db="EMBL/GenBank/DDBJ databases">
        <title>The draft genome sequence of Corallococcus exiguus DSM 14696.</title>
        <authorList>
            <person name="Zhang X."/>
            <person name="Zhu H."/>
        </authorList>
    </citation>
    <scope>NUCLEOTIDE SEQUENCE [LARGE SCALE GENOMIC DNA]</scope>
    <source>
        <strain evidence="1 2">DSM 14696</strain>
    </source>
</reference>
<gene>
    <name evidence="1" type="ORF">GTZ93_21805</name>
</gene>
<dbReference type="AlphaFoldDB" id="A0A7X4YCY0"/>
<evidence type="ECO:0000313" key="2">
    <source>
        <dbReference type="Proteomes" id="UP000537825"/>
    </source>
</evidence>
<comment type="caution">
    <text evidence="1">The sequence shown here is derived from an EMBL/GenBank/DDBJ whole genome shotgun (WGS) entry which is preliminary data.</text>
</comment>
<accession>A0A7X4YCY0</accession>
<dbReference type="Proteomes" id="UP000537825">
    <property type="component" value="Unassembled WGS sequence"/>
</dbReference>
<organism evidence="1 2">
    <name type="scientific">Corallococcus exiguus</name>
    <dbReference type="NCBI Taxonomy" id="83462"/>
    <lineage>
        <taxon>Bacteria</taxon>
        <taxon>Pseudomonadati</taxon>
        <taxon>Myxococcota</taxon>
        <taxon>Myxococcia</taxon>
        <taxon>Myxococcales</taxon>
        <taxon>Cystobacterineae</taxon>
        <taxon>Myxococcaceae</taxon>
        <taxon>Corallococcus</taxon>
    </lineage>
</organism>
<protein>
    <submittedName>
        <fullName evidence="1">Uncharacterized protein</fullName>
    </submittedName>
</protein>